<dbReference type="AlphaFoldDB" id="A0A0S3SI17"/>
<evidence type="ECO:0000259" key="3">
    <source>
        <dbReference type="Pfam" id="PF00134"/>
    </source>
</evidence>
<dbReference type="Gene3D" id="1.10.472.10">
    <property type="entry name" value="Cyclin-like"/>
    <property type="match status" value="1"/>
</dbReference>
<dbReference type="SUPFAM" id="SSF47954">
    <property type="entry name" value="Cyclin-like"/>
    <property type="match status" value="1"/>
</dbReference>
<dbReference type="InterPro" id="IPR006671">
    <property type="entry name" value="Cyclin_N"/>
</dbReference>
<reference evidence="4 5" key="1">
    <citation type="journal article" date="2015" name="Sci. Rep.">
        <title>The power of single molecule real-time sequencing technology in the de novo assembly of a eukaryotic genome.</title>
        <authorList>
            <person name="Sakai H."/>
            <person name="Naito K."/>
            <person name="Ogiso-Tanaka E."/>
            <person name="Takahashi Y."/>
            <person name="Iseki K."/>
            <person name="Muto C."/>
            <person name="Satou K."/>
            <person name="Teruya K."/>
            <person name="Shiroma A."/>
            <person name="Shimoji M."/>
            <person name="Hirano T."/>
            <person name="Itoh T."/>
            <person name="Kaga A."/>
            <person name="Tomooka N."/>
        </authorList>
    </citation>
    <scope>NUCLEOTIDE SEQUENCE [LARGE SCALE GENOMIC DNA]</scope>
    <source>
        <strain evidence="5">cv. Shumari</strain>
    </source>
</reference>
<dbReference type="Pfam" id="PF00134">
    <property type="entry name" value="Cyclin_N"/>
    <property type="match status" value="1"/>
</dbReference>
<evidence type="ECO:0000313" key="5">
    <source>
        <dbReference type="Proteomes" id="UP000291084"/>
    </source>
</evidence>
<name>A0A0S3SI17_PHAAN</name>
<dbReference type="Proteomes" id="UP000291084">
    <property type="component" value="Chromosome 7"/>
</dbReference>
<keyword evidence="5" id="KW-1185">Reference proteome</keyword>
<dbReference type="InterPro" id="IPR036915">
    <property type="entry name" value="Cyclin-like_sf"/>
</dbReference>
<sequence>MGFDTEFSMLSKRDLETISDYFKIEHEFMAPRSFYSLSSNARHRMHAVSMIAKVATTEPMDTYIPYVAVNYFDRFISTNSLTSLGELYEPLGELHEALGEWQKVTTH</sequence>
<feature type="domain" description="Cyclin N-terminal" evidence="3">
    <location>
        <begin position="22"/>
        <end position="82"/>
    </location>
</feature>
<dbReference type="OrthoDB" id="1743455at2759"/>
<organism evidence="4 5">
    <name type="scientific">Vigna angularis var. angularis</name>
    <dbReference type="NCBI Taxonomy" id="157739"/>
    <lineage>
        <taxon>Eukaryota</taxon>
        <taxon>Viridiplantae</taxon>
        <taxon>Streptophyta</taxon>
        <taxon>Embryophyta</taxon>
        <taxon>Tracheophyta</taxon>
        <taxon>Spermatophyta</taxon>
        <taxon>Magnoliopsida</taxon>
        <taxon>eudicotyledons</taxon>
        <taxon>Gunneridae</taxon>
        <taxon>Pentapetalae</taxon>
        <taxon>rosids</taxon>
        <taxon>fabids</taxon>
        <taxon>Fabales</taxon>
        <taxon>Fabaceae</taxon>
        <taxon>Papilionoideae</taxon>
        <taxon>50 kb inversion clade</taxon>
        <taxon>NPAAA clade</taxon>
        <taxon>indigoferoid/millettioid clade</taxon>
        <taxon>Phaseoleae</taxon>
        <taxon>Vigna</taxon>
    </lineage>
</organism>
<proteinExistence type="predicted"/>
<dbReference type="EMBL" id="AP015040">
    <property type="protein sequence ID" value="BAT92492.1"/>
    <property type="molecule type" value="Genomic_DNA"/>
</dbReference>
<accession>A0A0S3SI17</accession>
<protein>
    <recommendedName>
        <fullName evidence="2">B-like cyclin</fullName>
    </recommendedName>
</protein>
<evidence type="ECO:0000313" key="4">
    <source>
        <dbReference type="EMBL" id="BAT92492.1"/>
    </source>
</evidence>
<evidence type="ECO:0000256" key="1">
    <source>
        <dbReference type="ARBA" id="ARBA00011177"/>
    </source>
</evidence>
<comment type="subunit">
    <text evidence="1">Interacts with the CDC2 protein kinase to form a serine/threonine kinase holoenzyme complex also known as maturation promoting factor (MPF). The cyclin subunit imparts substrate specificity to the complex.</text>
</comment>
<evidence type="ECO:0000256" key="2">
    <source>
        <dbReference type="ARBA" id="ARBA00032263"/>
    </source>
</evidence>
<gene>
    <name evidence="4" type="primary">Vigan.07G122300</name>
    <name evidence="4" type="ORF">VIGAN_07122300</name>
</gene>